<sequence length="136" mass="15204">MGAPCDSKCCPDSVVHINNEEKNENNSCCRNLKYVMAFLCGMLVFAILCHSFGWYAAPQSTQSTLSTLSTQSTQTTQTTDCGGKSFLCLDYKKYLECSFDSNTRKWIGDEMKVQQCEPGLECLNVDDKPCATSWTY</sequence>
<keyword evidence="1" id="KW-0812">Transmembrane</keyword>
<feature type="transmembrane region" description="Helical" evidence="1">
    <location>
        <begin position="34"/>
        <end position="57"/>
    </location>
</feature>
<keyword evidence="1" id="KW-1133">Transmembrane helix</keyword>
<keyword evidence="1" id="KW-0472">Membrane</keyword>
<organism evidence="2 3">
    <name type="scientific">Cryptolaemus montrouzieri</name>
    <dbReference type="NCBI Taxonomy" id="559131"/>
    <lineage>
        <taxon>Eukaryota</taxon>
        <taxon>Metazoa</taxon>
        <taxon>Ecdysozoa</taxon>
        <taxon>Arthropoda</taxon>
        <taxon>Hexapoda</taxon>
        <taxon>Insecta</taxon>
        <taxon>Pterygota</taxon>
        <taxon>Neoptera</taxon>
        <taxon>Endopterygota</taxon>
        <taxon>Coleoptera</taxon>
        <taxon>Polyphaga</taxon>
        <taxon>Cucujiformia</taxon>
        <taxon>Coccinelloidea</taxon>
        <taxon>Coccinellidae</taxon>
        <taxon>Scymninae</taxon>
        <taxon>Scymnini</taxon>
        <taxon>Cryptolaemus</taxon>
    </lineage>
</organism>
<evidence type="ECO:0000256" key="1">
    <source>
        <dbReference type="SAM" id="Phobius"/>
    </source>
</evidence>
<proteinExistence type="predicted"/>
<keyword evidence="3" id="KW-1185">Reference proteome</keyword>
<accession>A0ABD2MUH8</accession>
<dbReference type="Proteomes" id="UP001516400">
    <property type="component" value="Unassembled WGS sequence"/>
</dbReference>
<reference evidence="2 3" key="1">
    <citation type="journal article" date="2021" name="BMC Biol.">
        <title>Horizontally acquired antibacterial genes associated with adaptive radiation of ladybird beetles.</title>
        <authorList>
            <person name="Li H.S."/>
            <person name="Tang X.F."/>
            <person name="Huang Y.H."/>
            <person name="Xu Z.Y."/>
            <person name="Chen M.L."/>
            <person name="Du X.Y."/>
            <person name="Qiu B.Y."/>
            <person name="Chen P.T."/>
            <person name="Zhang W."/>
            <person name="Slipinski A."/>
            <person name="Escalona H.E."/>
            <person name="Waterhouse R.M."/>
            <person name="Zwick A."/>
            <person name="Pang H."/>
        </authorList>
    </citation>
    <scope>NUCLEOTIDE SEQUENCE [LARGE SCALE GENOMIC DNA]</scope>
    <source>
        <strain evidence="2">SYSU2018</strain>
    </source>
</reference>
<evidence type="ECO:0000313" key="2">
    <source>
        <dbReference type="EMBL" id="KAL3269892.1"/>
    </source>
</evidence>
<name>A0ABD2MUH8_9CUCU</name>
<protein>
    <submittedName>
        <fullName evidence="2">Uncharacterized protein</fullName>
    </submittedName>
</protein>
<comment type="caution">
    <text evidence="2">The sequence shown here is derived from an EMBL/GenBank/DDBJ whole genome shotgun (WGS) entry which is preliminary data.</text>
</comment>
<evidence type="ECO:0000313" key="3">
    <source>
        <dbReference type="Proteomes" id="UP001516400"/>
    </source>
</evidence>
<dbReference type="EMBL" id="JABFTP020000021">
    <property type="protein sequence ID" value="KAL3269892.1"/>
    <property type="molecule type" value="Genomic_DNA"/>
</dbReference>
<dbReference type="AlphaFoldDB" id="A0ABD2MUH8"/>
<gene>
    <name evidence="2" type="ORF">HHI36_008949</name>
</gene>